<gene>
    <name evidence="4" type="ORF">BBK91_024730</name>
    <name evidence="3" type="ORF">BBL17_025745</name>
</gene>
<reference evidence="5 6" key="1">
    <citation type="submission" date="2019-11" db="EMBL/GenBank/DDBJ databases">
        <title>Whole-genome sequencing of Allorhizobium vitis.</title>
        <authorList>
            <person name="Gan H.M."/>
            <person name="Savka M.A."/>
        </authorList>
    </citation>
    <scope>NUCLEOTIDE SEQUENCE [LARGE SCALE GENOMIC DNA]</scope>
    <source>
        <strain evidence="4 6">RF2/1</strain>
        <strain evidence="3 5">T1/7</strain>
    </source>
</reference>
<dbReference type="InterPro" id="IPR006076">
    <property type="entry name" value="FAD-dep_OxRdtase"/>
</dbReference>
<dbReference type="GO" id="GO:0016491">
    <property type="term" value="F:oxidoreductase activity"/>
    <property type="evidence" value="ECO:0007669"/>
    <property type="project" value="UniProtKB-KW"/>
</dbReference>
<dbReference type="PANTHER" id="PTHR13847">
    <property type="entry name" value="SARCOSINE DEHYDROGENASE-RELATED"/>
    <property type="match status" value="1"/>
</dbReference>
<keyword evidence="1" id="KW-0560">Oxidoreductase</keyword>
<dbReference type="Gene3D" id="3.50.50.60">
    <property type="entry name" value="FAD/NAD(P)-binding domain"/>
    <property type="match status" value="1"/>
</dbReference>
<protein>
    <submittedName>
        <fullName evidence="4">FAD-dependent oxidoreductase</fullName>
    </submittedName>
</protein>
<comment type="caution">
    <text evidence="4">The sequence shown here is derived from an EMBL/GenBank/DDBJ whole genome shotgun (WGS) entry which is preliminary data.</text>
</comment>
<dbReference type="Gene3D" id="3.30.9.10">
    <property type="entry name" value="D-Amino Acid Oxidase, subunit A, domain 2"/>
    <property type="match status" value="1"/>
</dbReference>
<keyword evidence="5" id="KW-1185">Reference proteome</keyword>
<name>A0ABD6HFY4_AGRVI</name>
<evidence type="ECO:0000313" key="4">
    <source>
        <dbReference type="EMBL" id="MUP13058.1"/>
    </source>
</evidence>
<feature type="domain" description="FAD dependent oxidoreductase" evidence="2">
    <location>
        <begin position="9"/>
        <end position="349"/>
    </location>
</feature>
<dbReference type="SUPFAM" id="SSF51905">
    <property type="entry name" value="FAD/NAD(P)-binding domain"/>
    <property type="match status" value="1"/>
</dbReference>
<accession>A0ABD6HFY4</accession>
<dbReference type="SUPFAM" id="SSF54373">
    <property type="entry name" value="FAD-linked reductases, C-terminal domain"/>
    <property type="match status" value="1"/>
</dbReference>
<dbReference type="AlphaFoldDB" id="A0ABD6HFY4"/>
<dbReference type="RefSeq" id="WP_041699620.1">
    <property type="nucleotide sequence ID" value="NZ_AP023283.1"/>
</dbReference>
<evidence type="ECO:0000313" key="5">
    <source>
        <dbReference type="Proteomes" id="UP000179454"/>
    </source>
</evidence>
<evidence type="ECO:0000313" key="3">
    <source>
        <dbReference type="EMBL" id="MUO45181.1"/>
    </source>
</evidence>
<dbReference type="Pfam" id="PF01266">
    <property type="entry name" value="DAO"/>
    <property type="match status" value="1"/>
</dbReference>
<dbReference type="PANTHER" id="PTHR13847:SF287">
    <property type="entry name" value="FAD-DEPENDENT OXIDOREDUCTASE DOMAIN-CONTAINING PROTEIN 1"/>
    <property type="match status" value="1"/>
</dbReference>
<dbReference type="EMBL" id="MBFE02000030">
    <property type="protein sequence ID" value="MUO45181.1"/>
    <property type="molecule type" value="Genomic_DNA"/>
</dbReference>
<sequence>MNSNRDESDVVVIGGGVVGMTLAYGLSQRNQSVIVLDEGDDAFRASRGNFALIWVHGKGLENPAYARWSATSANLWESFASELSDEAEMPLFYSRPGGFIVCLSEDELEQRAFALRRLHNIAPDTASFEILDHAQMKKMMPGIGPDVVGGTYSAADGHINALRLLGALHKVANQRGVSYRAGEHVATITPSSSGFRVRSASGEVSCNKIVLAAGLGNKDLAPMVGLTAPVAPERGQIIVTEKLEHFLDYPTGSVRQTNEGGVLIGDSKEDAGFDKSTDSRTLATIAKRAVQTFPRLASAQIVRTWGALRVMSPDGYPIYDESITCPGAYVVTCHSGITLAAAHTRIIAEAIAAGDWPAVLDPFSARRLAHVPASE</sequence>
<organism evidence="4 6">
    <name type="scientific">Agrobacterium vitis</name>
    <name type="common">Rhizobium vitis</name>
    <dbReference type="NCBI Taxonomy" id="373"/>
    <lineage>
        <taxon>Bacteria</taxon>
        <taxon>Pseudomonadati</taxon>
        <taxon>Pseudomonadota</taxon>
        <taxon>Alphaproteobacteria</taxon>
        <taxon>Hyphomicrobiales</taxon>
        <taxon>Rhizobiaceae</taxon>
        <taxon>Rhizobium/Agrobacterium group</taxon>
        <taxon>Agrobacterium</taxon>
    </lineage>
</organism>
<proteinExistence type="predicted"/>
<evidence type="ECO:0000313" key="6">
    <source>
        <dbReference type="Proteomes" id="UP000179536"/>
    </source>
</evidence>
<evidence type="ECO:0000256" key="1">
    <source>
        <dbReference type="ARBA" id="ARBA00023002"/>
    </source>
</evidence>
<dbReference type="EMBL" id="MBFA02000025">
    <property type="protein sequence ID" value="MUP13058.1"/>
    <property type="molecule type" value="Genomic_DNA"/>
</dbReference>
<dbReference type="InterPro" id="IPR036188">
    <property type="entry name" value="FAD/NAD-bd_sf"/>
</dbReference>
<dbReference type="Proteomes" id="UP000179454">
    <property type="component" value="Unassembled WGS sequence"/>
</dbReference>
<evidence type="ECO:0000259" key="2">
    <source>
        <dbReference type="Pfam" id="PF01266"/>
    </source>
</evidence>
<dbReference type="Proteomes" id="UP000179536">
    <property type="component" value="Unassembled WGS sequence"/>
</dbReference>